<dbReference type="InterPro" id="IPR012893">
    <property type="entry name" value="HipA-like_C"/>
</dbReference>
<evidence type="ECO:0000259" key="4">
    <source>
        <dbReference type="Pfam" id="PF07804"/>
    </source>
</evidence>
<gene>
    <name evidence="6" type="ORF">VY86_03980</name>
</gene>
<evidence type="ECO:0000313" key="6">
    <source>
        <dbReference type="EMBL" id="AKH62625.1"/>
    </source>
</evidence>
<dbReference type="PANTHER" id="PTHR37419:SF8">
    <property type="entry name" value="TOXIN YJJJ"/>
    <property type="match status" value="1"/>
</dbReference>
<feature type="domain" description="HipA N-terminal subdomain 1" evidence="5">
    <location>
        <begin position="18"/>
        <end position="118"/>
    </location>
</feature>
<keyword evidence="7" id="KW-1185">Reference proteome</keyword>
<dbReference type="Proteomes" id="UP000034866">
    <property type="component" value="Chromosome"/>
</dbReference>
<evidence type="ECO:0000256" key="1">
    <source>
        <dbReference type="ARBA" id="ARBA00010164"/>
    </source>
</evidence>
<evidence type="ECO:0000256" key="3">
    <source>
        <dbReference type="ARBA" id="ARBA00022777"/>
    </source>
</evidence>
<organism evidence="6 7">
    <name type="scientific">Photorhabdus thracensis</name>
    <dbReference type="NCBI Taxonomy" id="230089"/>
    <lineage>
        <taxon>Bacteria</taxon>
        <taxon>Pseudomonadati</taxon>
        <taxon>Pseudomonadota</taxon>
        <taxon>Gammaproteobacteria</taxon>
        <taxon>Enterobacterales</taxon>
        <taxon>Morganellaceae</taxon>
        <taxon>Photorhabdus</taxon>
    </lineage>
</organism>
<dbReference type="Gene3D" id="1.10.1070.20">
    <property type="match status" value="1"/>
</dbReference>
<sequence length="415" mass="47044">MLNISLLVKRRFSNGNVENVGKLAENSSGVYFQYDDNYLSAHKCSIAPFNLEFDDSLQKAPHQPHYGLHGVFGDSLPDGWGLYLMDRVFRQNGYVPQNITALERLAFIGNRGLGALSYEPEIQIENRDKYQDIELITLGKEAIKEFEGTESHLIAHLMNAGSSGGARPKLNVTKLANGTFTTKQDAIGEKLIIKLTSEKFALGHHESLIEYTYMKIAERVNIEVSDFELFDAGNGQYWLQQSRFDCVGEQGRFHMISACGLLDAPFREPSLDYIELIKATRMLCNTDEAKKLLYRAIFNYLMINQDDHAKNFAFLADDNDNWRISPFYDIMYSPSRYNEHMTAFNGYGSKITKQTMELMAGQAGLSGAKAMMNIAAEIYDIAKDFHIEAEHVGIPAILAREIQRNIDNRWNTLKE</sequence>
<evidence type="ECO:0000256" key="2">
    <source>
        <dbReference type="ARBA" id="ARBA00022679"/>
    </source>
</evidence>
<dbReference type="AlphaFoldDB" id="A0A0F7LJ00"/>
<dbReference type="GO" id="GO:0004674">
    <property type="term" value="F:protein serine/threonine kinase activity"/>
    <property type="evidence" value="ECO:0007669"/>
    <property type="project" value="TreeGrafter"/>
</dbReference>
<dbReference type="PATRIC" id="fig|230089.6.peg.895"/>
<evidence type="ECO:0000313" key="7">
    <source>
        <dbReference type="Proteomes" id="UP000034866"/>
    </source>
</evidence>
<feature type="domain" description="HipA-like C-terminal" evidence="4">
    <location>
        <begin position="162"/>
        <end position="378"/>
    </location>
</feature>
<proteinExistence type="inferred from homology"/>
<keyword evidence="2" id="KW-0808">Transferase</keyword>
<dbReference type="PANTHER" id="PTHR37419">
    <property type="entry name" value="SERINE/THREONINE-PROTEIN KINASE TOXIN HIPA"/>
    <property type="match status" value="1"/>
</dbReference>
<dbReference type="STRING" id="230089.VY86_03980"/>
<dbReference type="InterPro" id="IPR017508">
    <property type="entry name" value="HipA_N1"/>
</dbReference>
<reference evidence="7" key="2">
    <citation type="submission" date="2015-03" db="EMBL/GenBank/DDBJ databases">
        <title>Genome sequence of Azospirillum thiophilum strain DSM 21654T.</title>
        <authorList>
            <person name="Kwak Y."/>
            <person name="Shin J.-H."/>
        </authorList>
    </citation>
    <scope>NUCLEOTIDE SEQUENCE [LARGE SCALE GENOMIC DNA]</scope>
    <source>
        <strain evidence="7">DSM 15199</strain>
    </source>
</reference>
<dbReference type="RefSeq" id="WP_046974014.1">
    <property type="nucleotide sequence ID" value="NZ_CP011104.1"/>
</dbReference>
<evidence type="ECO:0000259" key="5">
    <source>
        <dbReference type="Pfam" id="PF13657"/>
    </source>
</evidence>
<dbReference type="KEGG" id="ptt:VY86_03980"/>
<protein>
    <submittedName>
        <fullName evidence="6">Phosphatidylinositol kinase</fullName>
    </submittedName>
</protein>
<dbReference type="GO" id="GO:0005829">
    <property type="term" value="C:cytosol"/>
    <property type="evidence" value="ECO:0007669"/>
    <property type="project" value="TreeGrafter"/>
</dbReference>
<comment type="similarity">
    <text evidence="1">Belongs to the HipA Ser/Thr kinase family.</text>
</comment>
<accession>A0A0F7LJ00</accession>
<dbReference type="EMBL" id="CP011104">
    <property type="protein sequence ID" value="AKH62625.1"/>
    <property type="molecule type" value="Genomic_DNA"/>
</dbReference>
<reference evidence="6 7" key="1">
    <citation type="journal article" date="2015" name="J. Biotechnol.">
        <title>Complete genome sequence of Photorhabdus temperata subsp. thracensis 39-8(T), an entomopathogenic bacterium for the improved commercial bioinsecticide.</title>
        <authorList>
            <person name="Kwak Y."/>
            <person name="Shin J.H."/>
        </authorList>
    </citation>
    <scope>NUCLEOTIDE SEQUENCE [LARGE SCALE GENOMIC DNA]</scope>
    <source>
        <strain evidence="6 7">DSM 15199</strain>
    </source>
</reference>
<dbReference type="InterPro" id="IPR052028">
    <property type="entry name" value="HipA_Ser/Thr_kinase"/>
</dbReference>
<dbReference type="Pfam" id="PF07804">
    <property type="entry name" value="HipA_C"/>
    <property type="match status" value="1"/>
</dbReference>
<dbReference type="Pfam" id="PF13657">
    <property type="entry name" value="Couple_hipA"/>
    <property type="match status" value="1"/>
</dbReference>
<dbReference type="OrthoDB" id="9805913at2"/>
<name>A0A0F7LJ00_9GAMM</name>
<keyword evidence="3 6" id="KW-0418">Kinase</keyword>